<comment type="caution">
    <text evidence="9">The sequence shown here is derived from an EMBL/GenBank/DDBJ whole genome shotgun (WGS) entry which is preliminary data.</text>
</comment>
<evidence type="ECO:0000256" key="1">
    <source>
        <dbReference type="ARBA" id="ARBA00022679"/>
    </source>
</evidence>
<evidence type="ECO:0000256" key="7">
    <source>
        <dbReference type="SAM" id="Phobius"/>
    </source>
</evidence>
<keyword evidence="3" id="KW-0418">Kinase</keyword>
<keyword evidence="5" id="KW-0829">Tyrosine-protein kinase</keyword>
<feature type="transmembrane region" description="Helical" evidence="7">
    <location>
        <begin position="177"/>
        <end position="198"/>
    </location>
</feature>
<evidence type="ECO:0000313" key="10">
    <source>
        <dbReference type="Proteomes" id="UP001595868"/>
    </source>
</evidence>
<evidence type="ECO:0000313" key="9">
    <source>
        <dbReference type="EMBL" id="MFC4108496.1"/>
    </source>
</evidence>
<dbReference type="PANTHER" id="PTHR32309">
    <property type="entry name" value="TYROSINE-PROTEIN KINASE"/>
    <property type="match status" value="1"/>
</dbReference>
<dbReference type="Pfam" id="PF13614">
    <property type="entry name" value="AAA_31"/>
    <property type="match status" value="1"/>
</dbReference>
<dbReference type="SUPFAM" id="SSF52540">
    <property type="entry name" value="P-loop containing nucleoside triphosphate hydrolases"/>
    <property type="match status" value="1"/>
</dbReference>
<keyword evidence="4" id="KW-0067">ATP-binding</keyword>
<name>A0ABV8KRF3_9ACTN</name>
<evidence type="ECO:0000256" key="3">
    <source>
        <dbReference type="ARBA" id="ARBA00022777"/>
    </source>
</evidence>
<evidence type="ECO:0000256" key="2">
    <source>
        <dbReference type="ARBA" id="ARBA00022741"/>
    </source>
</evidence>
<dbReference type="InterPro" id="IPR050445">
    <property type="entry name" value="Bact_polysacc_biosynth/exp"/>
</dbReference>
<evidence type="ECO:0000256" key="4">
    <source>
        <dbReference type="ARBA" id="ARBA00022840"/>
    </source>
</evidence>
<dbReference type="CDD" id="cd05387">
    <property type="entry name" value="BY-kinase"/>
    <property type="match status" value="1"/>
</dbReference>
<organism evidence="9 10">
    <name type="scientific">Micromonospora zhanjiangensis</name>
    <dbReference type="NCBI Taxonomy" id="1522057"/>
    <lineage>
        <taxon>Bacteria</taxon>
        <taxon>Bacillati</taxon>
        <taxon>Actinomycetota</taxon>
        <taxon>Actinomycetes</taxon>
        <taxon>Micromonosporales</taxon>
        <taxon>Micromonosporaceae</taxon>
        <taxon>Micromonospora</taxon>
    </lineage>
</organism>
<keyword evidence="7" id="KW-0472">Membrane</keyword>
<keyword evidence="7" id="KW-1133">Transmembrane helix</keyword>
<proteinExistence type="predicted"/>
<dbReference type="InterPro" id="IPR025669">
    <property type="entry name" value="AAA_dom"/>
</dbReference>
<dbReference type="RefSeq" id="WP_377548842.1">
    <property type="nucleotide sequence ID" value="NZ_JBHSBN010000016.1"/>
</dbReference>
<keyword evidence="1 9" id="KW-0808">Transferase</keyword>
<keyword evidence="10" id="KW-1185">Reference proteome</keyword>
<dbReference type="Gene3D" id="3.40.50.300">
    <property type="entry name" value="P-loop containing nucleotide triphosphate hydrolases"/>
    <property type="match status" value="1"/>
</dbReference>
<feature type="transmembrane region" description="Helical" evidence="7">
    <location>
        <begin position="12"/>
        <end position="33"/>
    </location>
</feature>
<dbReference type="Proteomes" id="UP001595868">
    <property type="component" value="Unassembled WGS sequence"/>
</dbReference>
<evidence type="ECO:0000259" key="8">
    <source>
        <dbReference type="Pfam" id="PF13614"/>
    </source>
</evidence>
<dbReference type="NCBIfam" id="TIGR01007">
    <property type="entry name" value="eps_fam"/>
    <property type="match status" value="1"/>
</dbReference>
<gene>
    <name evidence="9" type="ORF">ACFOX0_21495</name>
</gene>
<dbReference type="InterPro" id="IPR005702">
    <property type="entry name" value="Wzc-like_C"/>
</dbReference>
<dbReference type="InterPro" id="IPR027417">
    <property type="entry name" value="P-loop_NTPase"/>
</dbReference>
<protein>
    <submittedName>
        <fullName evidence="9">Polysaccharide biosynthesis tyrosine autokinase</fullName>
        <ecNumber evidence="9">2.7.10.2</ecNumber>
    </submittedName>
</protein>
<feature type="region of interest" description="Disordered" evidence="6">
    <location>
        <begin position="457"/>
        <end position="495"/>
    </location>
</feature>
<keyword evidence="7" id="KW-0812">Transmembrane</keyword>
<evidence type="ECO:0000256" key="6">
    <source>
        <dbReference type="SAM" id="MobiDB-lite"/>
    </source>
</evidence>
<reference evidence="10" key="1">
    <citation type="journal article" date="2019" name="Int. J. Syst. Evol. Microbiol.">
        <title>The Global Catalogue of Microorganisms (GCM) 10K type strain sequencing project: providing services to taxonomists for standard genome sequencing and annotation.</title>
        <authorList>
            <consortium name="The Broad Institute Genomics Platform"/>
            <consortium name="The Broad Institute Genome Sequencing Center for Infectious Disease"/>
            <person name="Wu L."/>
            <person name="Ma J."/>
        </authorList>
    </citation>
    <scope>NUCLEOTIDE SEQUENCE [LARGE SCALE GENOMIC DNA]</scope>
    <source>
        <strain evidence="10">2902at01</strain>
    </source>
</reference>
<accession>A0ABV8KRF3</accession>
<dbReference type="EC" id="2.7.10.2" evidence="9"/>
<dbReference type="EMBL" id="JBHSBN010000016">
    <property type="protein sequence ID" value="MFC4108496.1"/>
    <property type="molecule type" value="Genomic_DNA"/>
</dbReference>
<evidence type="ECO:0000256" key="5">
    <source>
        <dbReference type="ARBA" id="ARBA00023137"/>
    </source>
</evidence>
<dbReference type="PANTHER" id="PTHR32309:SF31">
    <property type="entry name" value="CAPSULAR EXOPOLYSACCHARIDE FAMILY"/>
    <property type="match status" value="1"/>
</dbReference>
<feature type="domain" description="AAA" evidence="8">
    <location>
        <begin position="262"/>
        <end position="387"/>
    </location>
</feature>
<dbReference type="GO" id="GO:0004715">
    <property type="term" value="F:non-membrane spanning protein tyrosine kinase activity"/>
    <property type="evidence" value="ECO:0007669"/>
    <property type="project" value="UniProtKB-EC"/>
</dbReference>
<sequence length="495" mass="51716">MNLQSQLTAVRRRWWIVLASVMVGLAAAGLITVNTQPRYDASVTFFFVTTPADGLLAAAQGSAYVQQRTKSYAALLTSDRLAQSVAAEPGLGVTAGEVQARLTALTPVSSVLVDASFSDRNQARALRVVEVVAVQFVKLVQSIETPTGAKNSLVKVEVMNGPRVTPEPVAPDPARNLVLGGLLGLFAGVAAAIVRAMVDRAVRTAEVLSRLTSAPVIGEIPYDKSMKSAKLIVGASAKSPRAEAMRKLRTNLRFVDLQEPARVVAVTSAVQGEGKTTAACNLAIALCEAGWQVLLVDADLRRPQVTEYLGLTGRPGLTDVLLGEVELTDAVQSWGDRSLLVLPAGPPPPNPSELLGSKGMADLLASLRESADIVLIDTAPLLAVTDGVVVSVQADGALLVARYGSTSQAQLTAATQALRAVDARLLGCVLNGARRSVAEGRYYPSYLEVPAQHAVPGRRRAGVGPEATDVPAQNGAGAVAAAPTDATQEFSQVTK</sequence>
<feature type="compositionally biased region" description="Low complexity" evidence="6">
    <location>
        <begin position="470"/>
        <end position="488"/>
    </location>
</feature>
<keyword evidence="2" id="KW-0547">Nucleotide-binding</keyword>